<dbReference type="InterPro" id="IPR013783">
    <property type="entry name" value="Ig-like_fold"/>
</dbReference>
<keyword evidence="2" id="KW-1185">Reference proteome</keyword>
<dbReference type="PROSITE" id="PS50194">
    <property type="entry name" value="FILAMIN_REPEAT"/>
    <property type="match status" value="1"/>
</dbReference>
<protein>
    <submittedName>
        <fullName evidence="1">Uncharacterized protein DUF4249</fullName>
    </submittedName>
</protein>
<gene>
    <name evidence="1" type="ORF">EDC17_100325</name>
</gene>
<dbReference type="OrthoDB" id="637707at2"/>
<proteinExistence type="predicted"/>
<dbReference type="Gene3D" id="2.60.40.10">
    <property type="entry name" value="Immunoglobulins"/>
    <property type="match status" value="1"/>
</dbReference>
<dbReference type="Proteomes" id="UP000295197">
    <property type="component" value="Unassembled WGS sequence"/>
</dbReference>
<evidence type="ECO:0000313" key="1">
    <source>
        <dbReference type="EMBL" id="TCV19926.1"/>
    </source>
</evidence>
<dbReference type="PROSITE" id="PS51257">
    <property type="entry name" value="PROKAR_LIPOPROTEIN"/>
    <property type="match status" value="1"/>
</dbReference>
<dbReference type="AlphaFoldDB" id="A0A4R3VZ96"/>
<dbReference type="RefSeq" id="WP_132776344.1">
    <property type="nucleotide sequence ID" value="NZ_SMBZ01000003.1"/>
</dbReference>
<reference evidence="1 2" key="1">
    <citation type="submission" date="2019-03" db="EMBL/GenBank/DDBJ databases">
        <title>Genomic Encyclopedia of Type Strains, Phase IV (KMG-IV): sequencing the most valuable type-strain genomes for metagenomic binning, comparative biology and taxonomic classification.</title>
        <authorList>
            <person name="Goeker M."/>
        </authorList>
    </citation>
    <scope>NUCLEOTIDE SEQUENCE [LARGE SCALE GENOMIC DNA]</scope>
    <source>
        <strain evidence="1 2">DSM 22362</strain>
    </source>
</reference>
<sequence>MRFLHLTFIFAALSLVSCEELIQIDLNEADSRYVIEADLTNLSDEQAIYVSETVAFDAPVKNTPVSNAVINVRDDKGTTYTFTHQANGKYTAPFKPKETTNYNLTVNIDGEIFESSSYMHDYIDVRSTGITEDVIFTDTLYSVSLKFEDPKNVPNYYKYNISINGKDFSFASVFNDKFNDGLIVTHELSDRKNSIELGDTVTVRRQIIDKGVYDYWNDLQSINPGSAAPANPKSNISNGALGYFSVSSSKIYGFRISFN</sequence>
<name>A0A4R3VZ96_9SPHI</name>
<evidence type="ECO:0000313" key="2">
    <source>
        <dbReference type="Proteomes" id="UP000295197"/>
    </source>
</evidence>
<accession>A0A4R3VZ96</accession>
<dbReference type="Pfam" id="PF14054">
    <property type="entry name" value="DUF4249"/>
    <property type="match status" value="1"/>
</dbReference>
<dbReference type="InterPro" id="IPR025345">
    <property type="entry name" value="DUF4249"/>
</dbReference>
<dbReference type="EMBL" id="SMBZ01000003">
    <property type="protein sequence ID" value="TCV19926.1"/>
    <property type="molecule type" value="Genomic_DNA"/>
</dbReference>
<dbReference type="InterPro" id="IPR017868">
    <property type="entry name" value="Filamin/ABP280_repeat-like"/>
</dbReference>
<comment type="caution">
    <text evidence="1">The sequence shown here is derived from an EMBL/GenBank/DDBJ whole genome shotgun (WGS) entry which is preliminary data.</text>
</comment>
<organism evidence="1 2">
    <name type="scientific">Sphingobacterium alimentarium</name>
    <dbReference type="NCBI Taxonomy" id="797292"/>
    <lineage>
        <taxon>Bacteria</taxon>
        <taxon>Pseudomonadati</taxon>
        <taxon>Bacteroidota</taxon>
        <taxon>Sphingobacteriia</taxon>
        <taxon>Sphingobacteriales</taxon>
        <taxon>Sphingobacteriaceae</taxon>
        <taxon>Sphingobacterium</taxon>
    </lineage>
</organism>